<dbReference type="Proteomes" id="UP000243719">
    <property type="component" value="Unassembled WGS sequence"/>
</dbReference>
<accession>A0A1H2PQJ2</accession>
<gene>
    <name evidence="1" type="ORF">SAMN05216551_10748</name>
</gene>
<organism evidence="1 2">
    <name type="scientific">Chitinasiproducens palmae</name>
    <dbReference type="NCBI Taxonomy" id="1770053"/>
    <lineage>
        <taxon>Bacteria</taxon>
        <taxon>Pseudomonadati</taxon>
        <taxon>Pseudomonadota</taxon>
        <taxon>Betaproteobacteria</taxon>
        <taxon>Burkholderiales</taxon>
        <taxon>Burkholderiaceae</taxon>
        <taxon>Chitinasiproducens</taxon>
    </lineage>
</organism>
<evidence type="ECO:0000313" key="2">
    <source>
        <dbReference type="Proteomes" id="UP000243719"/>
    </source>
</evidence>
<proteinExistence type="predicted"/>
<keyword evidence="2" id="KW-1185">Reference proteome</keyword>
<dbReference type="Pfam" id="PF21829">
    <property type="entry name" value="DUF6889"/>
    <property type="match status" value="1"/>
</dbReference>
<dbReference type="InterPro" id="IPR054182">
    <property type="entry name" value="DUF6889"/>
</dbReference>
<reference evidence="2" key="1">
    <citation type="submission" date="2016-09" db="EMBL/GenBank/DDBJ databases">
        <authorList>
            <person name="Varghese N."/>
            <person name="Submissions S."/>
        </authorList>
    </citation>
    <scope>NUCLEOTIDE SEQUENCE [LARGE SCALE GENOMIC DNA]</scope>
    <source>
        <strain evidence="2">JS23</strain>
    </source>
</reference>
<sequence>MLPDGEDWLLAPVIAGMCRYESLLDGSIGLEDIALMNDALAVRADNELRARRLMEEKNV</sequence>
<dbReference type="EMBL" id="FNLO01000007">
    <property type="protein sequence ID" value="SDV49079.1"/>
    <property type="molecule type" value="Genomic_DNA"/>
</dbReference>
<dbReference type="STRING" id="1770053.SAMN05216551_10748"/>
<dbReference type="RefSeq" id="WP_091908715.1">
    <property type="nucleotide sequence ID" value="NZ_FNLO01000007.1"/>
</dbReference>
<name>A0A1H2PQJ2_9BURK</name>
<protein>
    <submittedName>
        <fullName evidence="1">Uncharacterized protein</fullName>
    </submittedName>
</protein>
<dbReference type="OrthoDB" id="6466868at2"/>
<dbReference type="AlphaFoldDB" id="A0A1H2PQJ2"/>
<evidence type="ECO:0000313" key="1">
    <source>
        <dbReference type="EMBL" id="SDV49079.1"/>
    </source>
</evidence>